<accession>A0ABW4FNS6</accession>
<dbReference type="Gene3D" id="2.160.20.10">
    <property type="entry name" value="Single-stranded right-handed beta-helix, Pectin lyase-like"/>
    <property type="match status" value="1"/>
</dbReference>
<dbReference type="InterPro" id="IPR011050">
    <property type="entry name" value="Pectin_lyase_fold/virulence"/>
</dbReference>
<organism evidence="3 4">
    <name type="scientific">Pseudonocardia aurantiaca</name>
    <dbReference type="NCBI Taxonomy" id="75290"/>
    <lineage>
        <taxon>Bacteria</taxon>
        <taxon>Bacillati</taxon>
        <taxon>Actinomycetota</taxon>
        <taxon>Actinomycetes</taxon>
        <taxon>Pseudonocardiales</taxon>
        <taxon>Pseudonocardiaceae</taxon>
        <taxon>Pseudonocardia</taxon>
    </lineage>
</organism>
<dbReference type="EMBL" id="JBHUCP010000017">
    <property type="protein sequence ID" value="MFD1532010.1"/>
    <property type="molecule type" value="Genomic_DNA"/>
</dbReference>
<sequence>MSAVGCVSTPGPPSQPQGADTGLAKLVQCANDGQDAALLNATIQSSAAGADIAIFGTCSLTEPVELRGGRSYHGPGRDGAVLRQADGANLPYLLASDSFVDSADTTGRPVTLRGLSLDGNREGNAGSTTDGIVVRSWQTGLEDLRIRDFSGSGIRITNIGEGGKPTSGTQVNGRIANNFIDDSGVSGVYVEDGGNAVTDWQLLDNWIAGSAGNAIHLENAAGWMVSRNHLYGVGRDGIRANRAHGTTISDNYIEGFGEGAAGDWHGISVSAQGSAGSTIVGNRVFMVKGQQPGSTYRYIHVDSKGDGAALVAVSANVVRGDGSPEGVGLSYTKGGGGGLAVASSGNAVAEVATTLDVGDGVTVGAGS</sequence>
<dbReference type="Pfam" id="PF13229">
    <property type="entry name" value="Beta_helix"/>
    <property type="match status" value="1"/>
</dbReference>
<name>A0ABW4FNS6_9PSEU</name>
<feature type="region of interest" description="Disordered" evidence="1">
    <location>
        <begin position="1"/>
        <end position="20"/>
    </location>
</feature>
<dbReference type="InterPro" id="IPR012334">
    <property type="entry name" value="Pectin_lyas_fold"/>
</dbReference>
<dbReference type="InterPro" id="IPR039448">
    <property type="entry name" value="Beta_helix"/>
</dbReference>
<reference evidence="4" key="1">
    <citation type="journal article" date="2019" name="Int. J. Syst. Evol. Microbiol.">
        <title>The Global Catalogue of Microorganisms (GCM) 10K type strain sequencing project: providing services to taxonomists for standard genome sequencing and annotation.</title>
        <authorList>
            <consortium name="The Broad Institute Genomics Platform"/>
            <consortium name="The Broad Institute Genome Sequencing Center for Infectious Disease"/>
            <person name="Wu L."/>
            <person name="Ma J."/>
        </authorList>
    </citation>
    <scope>NUCLEOTIDE SEQUENCE [LARGE SCALE GENOMIC DNA]</scope>
    <source>
        <strain evidence="4">JCM 12165</strain>
    </source>
</reference>
<evidence type="ECO:0000313" key="3">
    <source>
        <dbReference type="EMBL" id="MFD1532010.1"/>
    </source>
</evidence>
<dbReference type="Proteomes" id="UP001597145">
    <property type="component" value="Unassembled WGS sequence"/>
</dbReference>
<dbReference type="SMART" id="SM00710">
    <property type="entry name" value="PbH1"/>
    <property type="match status" value="5"/>
</dbReference>
<comment type="caution">
    <text evidence="3">The sequence shown here is derived from an EMBL/GenBank/DDBJ whole genome shotgun (WGS) entry which is preliminary data.</text>
</comment>
<dbReference type="SUPFAM" id="SSF51126">
    <property type="entry name" value="Pectin lyase-like"/>
    <property type="match status" value="1"/>
</dbReference>
<feature type="domain" description="Right handed beta helix" evidence="2">
    <location>
        <begin position="136"/>
        <end position="285"/>
    </location>
</feature>
<keyword evidence="4" id="KW-1185">Reference proteome</keyword>
<evidence type="ECO:0000259" key="2">
    <source>
        <dbReference type="Pfam" id="PF13229"/>
    </source>
</evidence>
<gene>
    <name evidence="3" type="ORF">ACFSCY_21495</name>
</gene>
<dbReference type="InterPro" id="IPR006626">
    <property type="entry name" value="PbH1"/>
</dbReference>
<dbReference type="RefSeq" id="WP_343980384.1">
    <property type="nucleotide sequence ID" value="NZ_BAAAJG010000012.1"/>
</dbReference>
<protein>
    <submittedName>
        <fullName evidence="3">Right-handed parallel beta-helix repeat-containing protein</fullName>
    </submittedName>
</protein>
<evidence type="ECO:0000256" key="1">
    <source>
        <dbReference type="SAM" id="MobiDB-lite"/>
    </source>
</evidence>
<proteinExistence type="predicted"/>
<evidence type="ECO:0000313" key="4">
    <source>
        <dbReference type="Proteomes" id="UP001597145"/>
    </source>
</evidence>